<evidence type="ECO:0000256" key="6">
    <source>
        <dbReference type="ARBA" id="ARBA00022519"/>
    </source>
</evidence>
<dbReference type="GO" id="GO:0071978">
    <property type="term" value="P:bacterial-type flagellum-dependent swarming motility"/>
    <property type="evidence" value="ECO:0007669"/>
    <property type="project" value="InterPro"/>
</dbReference>
<reference evidence="16 17" key="1">
    <citation type="submission" date="2020-08" db="EMBL/GenBank/DDBJ databases">
        <title>Genomic Encyclopedia of Type Strains, Phase IV (KMG-IV): sequencing the most valuable type-strain genomes for metagenomic binning, comparative biology and taxonomic classification.</title>
        <authorList>
            <person name="Goeker M."/>
        </authorList>
    </citation>
    <scope>NUCLEOTIDE SEQUENCE [LARGE SCALE GENOMIC DNA]</scope>
    <source>
        <strain evidence="16 17">DSM 103377</strain>
    </source>
</reference>
<evidence type="ECO:0000256" key="9">
    <source>
        <dbReference type="ARBA" id="ARBA00022781"/>
    </source>
</evidence>
<dbReference type="EMBL" id="JACIJS010000007">
    <property type="protein sequence ID" value="MBB5516601.1"/>
    <property type="molecule type" value="Genomic_DNA"/>
</dbReference>
<dbReference type="GO" id="GO:0006935">
    <property type="term" value="P:chemotaxis"/>
    <property type="evidence" value="ECO:0007669"/>
    <property type="project" value="UniProtKB-KW"/>
</dbReference>
<comment type="caution">
    <text evidence="16">The sequence shown here is derived from an EMBL/GenBank/DDBJ whole genome shotgun (WGS) entry which is preliminary data.</text>
</comment>
<dbReference type="Proteomes" id="UP000553766">
    <property type="component" value="Unassembled WGS sequence"/>
</dbReference>
<keyword evidence="11" id="KW-0406">Ion transport</keyword>
<comment type="subcellular location">
    <subcellularLocation>
        <location evidence="1">Cell inner membrane</location>
        <topology evidence="1">Multi-pass membrane protein</topology>
    </subcellularLocation>
</comment>
<dbReference type="PANTHER" id="PTHR30433:SF4">
    <property type="entry name" value="MOTILITY PROTEIN A"/>
    <property type="match status" value="1"/>
</dbReference>
<evidence type="ECO:0000256" key="3">
    <source>
        <dbReference type="ARBA" id="ARBA00022448"/>
    </source>
</evidence>
<dbReference type="InterPro" id="IPR000540">
    <property type="entry name" value="Flag_MotA_CS"/>
</dbReference>
<evidence type="ECO:0000256" key="7">
    <source>
        <dbReference type="ARBA" id="ARBA00022692"/>
    </source>
</evidence>
<evidence type="ECO:0000256" key="11">
    <source>
        <dbReference type="ARBA" id="ARBA00023065"/>
    </source>
</evidence>
<feature type="transmembrane region" description="Helical" evidence="13">
    <location>
        <begin position="165"/>
        <end position="186"/>
    </location>
</feature>
<dbReference type="AlphaFoldDB" id="A0A840WPL7"/>
<sequence length="291" mass="31327">MLGIIGIVIVFVMVFGGYMLAGGSFGIILKALPYEMMMIAGAAVGAFAIANDGHGVKQTLGALGMVFKGPKWKAADYRDLLVMLHDLLRIGKQNPVALEEHIEKPEESSIFTAYPRILADKETVATICDTLRSASMNYDDPHQVEEVLDKRTEARLHHAMHSSHALQTVADGLPALGIVAAVLGVIKTMSSIDQPPAILGKMIGGALVGTFLGVFLAYAFVGPFATKVKLIVEEDHHFNLLVKEVLVAYLHKHAPNICIEVGRQNTPLGLRPSFDEMEEAMRGSTLSAVAA</sequence>
<evidence type="ECO:0000256" key="2">
    <source>
        <dbReference type="ARBA" id="ARBA00008038"/>
    </source>
</evidence>
<keyword evidence="3" id="KW-0813">Transport</keyword>
<keyword evidence="12 13" id="KW-0472">Membrane</keyword>
<dbReference type="GO" id="GO:1902600">
    <property type="term" value="P:proton transmembrane transport"/>
    <property type="evidence" value="ECO:0007669"/>
    <property type="project" value="UniProtKB-KW"/>
</dbReference>
<feature type="domain" description="MotA/TolQ/ExbB proton channel" evidence="14">
    <location>
        <begin position="136"/>
        <end position="233"/>
    </location>
</feature>
<evidence type="ECO:0000256" key="4">
    <source>
        <dbReference type="ARBA" id="ARBA00022475"/>
    </source>
</evidence>
<keyword evidence="17" id="KW-1185">Reference proteome</keyword>
<gene>
    <name evidence="16" type="ORF">FHS89_002632</name>
</gene>
<dbReference type="RefSeq" id="WP_184012354.1">
    <property type="nucleotide sequence ID" value="NZ_JACIJS010000007.1"/>
</dbReference>
<dbReference type="InterPro" id="IPR046786">
    <property type="entry name" value="MotA_N"/>
</dbReference>
<proteinExistence type="inferred from homology"/>
<keyword evidence="7 13" id="KW-0812">Transmembrane</keyword>
<dbReference type="Pfam" id="PF01618">
    <property type="entry name" value="MotA_ExbB"/>
    <property type="match status" value="1"/>
</dbReference>
<keyword evidence="5" id="KW-0145">Chemotaxis</keyword>
<keyword evidence="8" id="KW-0283">Flagellar rotation</keyword>
<feature type="transmembrane region" description="Helical" evidence="13">
    <location>
        <begin position="198"/>
        <end position="221"/>
    </location>
</feature>
<name>A0A840WPL7_9RHOB</name>
<dbReference type="InterPro" id="IPR002898">
    <property type="entry name" value="MotA_ExbB_proton_chnl"/>
</dbReference>
<evidence type="ECO:0000256" key="12">
    <source>
        <dbReference type="ARBA" id="ARBA00023136"/>
    </source>
</evidence>
<accession>A0A840WPL7</accession>
<dbReference type="PANTHER" id="PTHR30433">
    <property type="entry name" value="CHEMOTAXIS PROTEIN MOTA"/>
    <property type="match status" value="1"/>
</dbReference>
<evidence type="ECO:0000256" key="10">
    <source>
        <dbReference type="ARBA" id="ARBA00022989"/>
    </source>
</evidence>
<keyword evidence="6" id="KW-0997">Cell inner membrane</keyword>
<dbReference type="NCBIfam" id="TIGR03818">
    <property type="entry name" value="MotA1"/>
    <property type="match status" value="1"/>
</dbReference>
<evidence type="ECO:0000256" key="13">
    <source>
        <dbReference type="SAM" id="Phobius"/>
    </source>
</evidence>
<evidence type="ECO:0000256" key="5">
    <source>
        <dbReference type="ARBA" id="ARBA00022500"/>
    </source>
</evidence>
<evidence type="ECO:0000256" key="8">
    <source>
        <dbReference type="ARBA" id="ARBA00022779"/>
    </source>
</evidence>
<dbReference type="InterPro" id="IPR022522">
    <property type="entry name" value="Flagellar_motor_stator_MotA"/>
</dbReference>
<keyword evidence="10 13" id="KW-1133">Transmembrane helix</keyword>
<evidence type="ECO:0000259" key="14">
    <source>
        <dbReference type="Pfam" id="PF01618"/>
    </source>
</evidence>
<dbReference type="PROSITE" id="PS01307">
    <property type="entry name" value="MOTA"/>
    <property type="match status" value="1"/>
</dbReference>
<evidence type="ECO:0000256" key="1">
    <source>
        <dbReference type="ARBA" id="ARBA00004429"/>
    </source>
</evidence>
<feature type="domain" description="Motility protein A N-terminal" evidence="15">
    <location>
        <begin position="4"/>
        <end position="93"/>
    </location>
</feature>
<dbReference type="GO" id="GO:0005886">
    <property type="term" value="C:plasma membrane"/>
    <property type="evidence" value="ECO:0007669"/>
    <property type="project" value="UniProtKB-SubCell"/>
</dbReference>
<organism evidence="16 17">
    <name type="scientific">Rubricella aquisinus</name>
    <dbReference type="NCBI Taxonomy" id="2028108"/>
    <lineage>
        <taxon>Bacteria</taxon>
        <taxon>Pseudomonadati</taxon>
        <taxon>Pseudomonadota</taxon>
        <taxon>Alphaproteobacteria</taxon>
        <taxon>Rhodobacterales</taxon>
        <taxon>Paracoccaceae</taxon>
        <taxon>Rubricella</taxon>
    </lineage>
</organism>
<evidence type="ECO:0000313" key="16">
    <source>
        <dbReference type="EMBL" id="MBB5516601.1"/>
    </source>
</evidence>
<evidence type="ECO:0000259" key="15">
    <source>
        <dbReference type="Pfam" id="PF20560"/>
    </source>
</evidence>
<evidence type="ECO:0000313" key="17">
    <source>
        <dbReference type="Proteomes" id="UP000553766"/>
    </source>
</evidence>
<feature type="transmembrane region" description="Helical" evidence="13">
    <location>
        <begin position="6"/>
        <end position="29"/>
    </location>
</feature>
<dbReference type="Pfam" id="PF20560">
    <property type="entry name" value="MotA_N"/>
    <property type="match status" value="1"/>
</dbReference>
<protein>
    <submittedName>
        <fullName evidence="16">Chemotaxis protein MotA</fullName>
    </submittedName>
</protein>
<dbReference type="InterPro" id="IPR047055">
    <property type="entry name" value="MotA-like"/>
</dbReference>
<keyword evidence="4" id="KW-1003">Cell membrane</keyword>
<comment type="similarity">
    <text evidence="2">Belongs to the MotA family.</text>
</comment>
<keyword evidence="9" id="KW-0375">Hydrogen ion transport</keyword>